<organism evidence="2 3">
    <name type="scientific">Candidatus Collierbacteria bacterium GW2011_GWA2_42_17</name>
    <dbReference type="NCBI Taxonomy" id="1618378"/>
    <lineage>
        <taxon>Bacteria</taxon>
        <taxon>Candidatus Collieribacteriota</taxon>
    </lineage>
</organism>
<reference evidence="2 3" key="1">
    <citation type="journal article" date="2015" name="Nature">
        <title>rRNA introns, odd ribosomes, and small enigmatic genomes across a large radiation of phyla.</title>
        <authorList>
            <person name="Brown C.T."/>
            <person name="Hug L.A."/>
            <person name="Thomas B.C."/>
            <person name="Sharon I."/>
            <person name="Castelle C.J."/>
            <person name="Singh A."/>
            <person name="Wilkins M.J."/>
            <person name="Williams K.H."/>
            <person name="Banfield J.F."/>
        </authorList>
    </citation>
    <scope>NUCLEOTIDE SEQUENCE [LARGE SCALE GENOMIC DNA]</scope>
</reference>
<accession>A0A0G1BY99</accession>
<feature type="domain" description="PIN" evidence="1">
    <location>
        <begin position="3"/>
        <end position="125"/>
    </location>
</feature>
<evidence type="ECO:0000313" key="2">
    <source>
        <dbReference type="EMBL" id="KKS42393.1"/>
    </source>
</evidence>
<dbReference type="PANTHER" id="PTHR38826:SF5">
    <property type="entry name" value="RIBONUCLEASE VAPC13"/>
    <property type="match status" value="1"/>
</dbReference>
<dbReference type="EMBL" id="LCDA01000014">
    <property type="protein sequence ID" value="KKS42393.1"/>
    <property type="molecule type" value="Genomic_DNA"/>
</dbReference>
<gene>
    <name evidence="2" type="ORF">UV06_C0014G0005</name>
</gene>
<proteinExistence type="predicted"/>
<evidence type="ECO:0000259" key="1">
    <source>
        <dbReference type="Pfam" id="PF01850"/>
    </source>
</evidence>
<dbReference type="SUPFAM" id="SSF88723">
    <property type="entry name" value="PIN domain-like"/>
    <property type="match status" value="1"/>
</dbReference>
<evidence type="ECO:0000313" key="3">
    <source>
        <dbReference type="Proteomes" id="UP000033854"/>
    </source>
</evidence>
<dbReference type="InterPro" id="IPR002716">
    <property type="entry name" value="PIN_dom"/>
</dbReference>
<dbReference type="Pfam" id="PF01850">
    <property type="entry name" value="PIN"/>
    <property type="match status" value="1"/>
</dbReference>
<sequence length="129" mass="14940">MKFVDTNYFVRFLVNGETEQGKLVKKLFEEGASKRAELSSSSVVFFEIYWLMKSIYGKKKDGLFAILRDILAMSFIKWESGKILTEAVELMKKTNYDLEDAYNLIYAKSVGSDELASFDSKLQKAWKKY</sequence>
<comment type="caution">
    <text evidence="2">The sequence shown here is derived from an EMBL/GenBank/DDBJ whole genome shotgun (WGS) entry which is preliminary data.</text>
</comment>
<name>A0A0G1BY99_9BACT</name>
<dbReference type="AlphaFoldDB" id="A0A0G1BY99"/>
<dbReference type="Gene3D" id="3.40.50.1010">
    <property type="entry name" value="5'-nuclease"/>
    <property type="match status" value="1"/>
</dbReference>
<dbReference type="InterPro" id="IPR029060">
    <property type="entry name" value="PIN-like_dom_sf"/>
</dbReference>
<protein>
    <submittedName>
        <fullName evidence="2">PilT protein domain protein</fullName>
    </submittedName>
</protein>
<dbReference type="PANTHER" id="PTHR38826">
    <property type="entry name" value="RIBONUCLEASE VAPC13"/>
    <property type="match status" value="1"/>
</dbReference>
<dbReference type="InterPro" id="IPR052106">
    <property type="entry name" value="PINc/VapC_TA"/>
</dbReference>
<dbReference type="Proteomes" id="UP000033854">
    <property type="component" value="Unassembled WGS sequence"/>
</dbReference>